<dbReference type="AlphaFoldDB" id="A0AAE1M862"/>
<dbReference type="InterPro" id="IPR008972">
    <property type="entry name" value="Cupredoxin"/>
</dbReference>
<keyword evidence="12 13" id="KW-0439">Lignin degradation</keyword>
<organism evidence="17 18">
    <name type="scientific">Acacia crassicarpa</name>
    <name type="common">northern wattle</name>
    <dbReference type="NCBI Taxonomy" id="499986"/>
    <lineage>
        <taxon>Eukaryota</taxon>
        <taxon>Viridiplantae</taxon>
        <taxon>Streptophyta</taxon>
        <taxon>Embryophyta</taxon>
        <taxon>Tracheophyta</taxon>
        <taxon>Spermatophyta</taxon>
        <taxon>Magnoliopsida</taxon>
        <taxon>eudicotyledons</taxon>
        <taxon>Gunneridae</taxon>
        <taxon>Pentapetalae</taxon>
        <taxon>rosids</taxon>
        <taxon>fabids</taxon>
        <taxon>Fabales</taxon>
        <taxon>Fabaceae</taxon>
        <taxon>Caesalpinioideae</taxon>
        <taxon>mimosoid clade</taxon>
        <taxon>Acacieae</taxon>
        <taxon>Acacia</taxon>
    </lineage>
</organism>
<evidence type="ECO:0000256" key="4">
    <source>
        <dbReference type="ARBA" id="ARBA00012297"/>
    </source>
</evidence>
<dbReference type="SUPFAM" id="SSF49503">
    <property type="entry name" value="Cupredoxins"/>
    <property type="match status" value="3"/>
</dbReference>
<dbReference type="InterPro" id="IPR017761">
    <property type="entry name" value="Laccase"/>
</dbReference>
<protein>
    <recommendedName>
        <fullName evidence="4 13">Laccase</fullName>
        <ecNumber evidence="4 13">1.10.3.2</ecNumber>
    </recommendedName>
    <alternativeName>
        <fullName evidence="13">Benzenediol:oxygen oxidoreductase</fullName>
    </alternativeName>
    <alternativeName>
        <fullName evidence="13">Diphenol oxidase</fullName>
    </alternativeName>
    <alternativeName>
        <fullName evidence="13">Urishiol oxidase</fullName>
    </alternativeName>
</protein>
<evidence type="ECO:0000313" key="17">
    <source>
        <dbReference type="EMBL" id="KAK4253028.1"/>
    </source>
</evidence>
<dbReference type="PANTHER" id="PTHR11709:SF443">
    <property type="entry name" value="LACCASE-15"/>
    <property type="match status" value="1"/>
</dbReference>
<sequence>MWFSKKMMFFIIFWFMASVGAHSLPPKSYEFVVKEASYTRLCRTKNILTVNGQFPGPTISVHKGETIYVDVYNKGRYNITLHWHGVKEPNNPWPDGPEYITQCPIQPGGKFRQKVVFSTEEGTLWWHAHSDWSRATVYGAIIVYPRRNYPFPKPHAQIPIIFGEWWKSDVRKVYTEFLQSGGSPNNSDAITINGQPGDLYPCSKSGTFKVNVDKGKTYLLRMVNAAMNLFLFVSVSNHKLTLVGTDGSYTRQLTRNYIVIAPGQTMDVLLHANQKPNHYYMAARAYSSGLAVPFDNTTATAIIQYSGKCNITSSPSPSLPDLPYYNDTDAAFKFYSSIRGLPEKFPHIVPPNYSTNIVTTLSINTFPCRKGQTCDGPNTTRLASSMNNISFVNPSIDILEAYYYHINGVFGWRFPSFPPLMFNFTADYLPLELEIPRRGTEVKVLRFGARVQVVFQGTNLVAGIDHPMHLHGFSFYVVGYGKGNFNEKMHTQDFNLIDPPLVNTVAVPKNGWAAVRFTATNPGVWFMHCHLDRHLSWGMETVFIVKNGKRSNQTLLPPPPDMPPC</sequence>
<keyword evidence="6 13" id="KW-0964">Secreted</keyword>
<dbReference type="Proteomes" id="UP001293593">
    <property type="component" value="Unassembled WGS sequence"/>
</dbReference>
<evidence type="ECO:0000256" key="8">
    <source>
        <dbReference type="ARBA" id="ARBA00022737"/>
    </source>
</evidence>
<evidence type="ECO:0000256" key="12">
    <source>
        <dbReference type="ARBA" id="ARBA00023185"/>
    </source>
</evidence>
<dbReference type="PANTHER" id="PTHR11709">
    <property type="entry name" value="MULTI-COPPER OXIDASE"/>
    <property type="match status" value="1"/>
</dbReference>
<comment type="cofactor">
    <cofactor evidence="13">
        <name>Cu cation</name>
        <dbReference type="ChEBI" id="CHEBI:23378"/>
    </cofactor>
    <text evidence="13">Binds 4 Cu cations per monomer.</text>
</comment>
<dbReference type="InterPro" id="IPR034289">
    <property type="entry name" value="CuRO_3_LCC"/>
</dbReference>
<dbReference type="GO" id="GO:0052716">
    <property type="term" value="F:hydroquinone:oxygen oxidoreductase activity"/>
    <property type="evidence" value="ECO:0007669"/>
    <property type="project" value="UniProtKB-EC"/>
</dbReference>
<dbReference type="FunFam" id="2.60.40.420:FF:000049">
    <property type="entry name" value="Laccase"/>
    <property type="match status" value="1"/>
</dbReference>
<feature type="chain" id="PRO_5041782346" description="Laccase" evidence="13">
    <location>
        <begin position="24"/>
        <end position="565"/>
    </location>
</feature>
<dbReference type="InterPro" id="IPR011707">
    <property type="entry name" value="Cu-oxidase-like_N"/>
</dbReference>
<feature type="domain" description="Plastocyanin-like" evidence="15">
    <location>
        <begin position="432"/>
        <end position="548"/>
    </location>
</feature>
<evidence type="ECO:0000259" key="16">
    <source>
        <dbReference type="Pfam" id="PF07732"/>
    </source>
</evidence>
<evidence type="ECO:0000256" key="2">
    <source>
        <dbReference type="ARBA" id="ARBA00004271"/>
    </source>
</evidence>
<dbReference type="NCBIfam" id="TIGR03389">
    <property type="entry name" value="laccase"/>
    <property type="match status" value="1"/>
</dbReference>
<keyword evidence="10 13" id="KW-0186">Copper</keyword>
<dbReference type="InterPro" id="IPR033138">
    <property type="entry name" value="Cu_oxidase_CS"/>
</dbReference>
<dbReference type="EMBL" id="JAWXYG010000018">
    <property type="protein sequence ID" value="KAK4253028.1"/>
    <property type="molecule type" value="Genomic_DNA"/>
</dbReference>
<keyword evidence="11" id="KW-0325">Glycoprotein</keyword>
<comment type="caution">
    <text evidence="17">The sequence shown here is derived from an EMBL/GenBank/DDBJ whole genome shotgun (WGS) entry which is preliminary data.</text>
</comment>
<dbReference type="PROSITE" id="PS00080">
    <property type="entry name" value="MULTICOPPER_OXIDASE2"/>
    <property type="match status" value="1"/>
</dbReference>
<keyword evidence="13" id="KW-0732">Signal</keyword>
<dbReference type="GO" id="GO:0048046">
    <property type="term" value="C:apoplast"/>
    <property type="evidence" value="ECO:0007669"/>
    <property type="project" value="UniProtKB-SubCell"/>
</dbReference>
<dbReference type="Pfam" id="PF00394">
    <property type="entry name" value="Cu-oxidase"/>
    <property type="match status" value="1"/>
</dbReference>
<dbReference type="GO" id="GO:0046274">
    <property type="term" value="P:lignin catabolic process"/>
    <property type="evidence" value="ECO:0007669"/>
    <property type="project" value="UniProtKB-KW"/>
</dbReference>
<dbReference type="Pfam" id="PF07732">
    <property type="entry name" value="Cu-oxidase_3"/>
    <property type="match status" value="1"/>
</dbReference>
<dbReference type="Pfam" id="PF07731">
    <property type="entry name" value="Cu-oxidase_2"/>
    <property type="match status" value="1"/>
</dbReference>
<dbReference type="InterPro" id="IPR002355">
    <property type="entry name" value="Cu_oxidase_Cu_BS"/>
</dbReference>
<dbReference type="PROSITE" id="PS00079">
    <property type="entry name" value="MULTICOPPER_OXIDASE1"/>
    <property type="match status" value="1"/>
</dbReference>
<dbReference type="InterPro" id="IPR045087">
    <property type="entry name" value="Cu-oxidase_fam"/>
</dbReference>
<dbReference type="InterPro" id="IPR034288">
    <property type="entry name" value="CuRO_1_LCC"/>
</dbReference>
<dbReference type="EC" id="1.10.3.2" evidence="4 13"/>
<evidence type="ECO:0000256" key="6">
    <source>
        <dbReference type="ARBA" id="ARBA00022525"/>
    </source>
</evidence>
<evidence type="ECO:0000256" key="11">
    <source>
        <dbReference type="ARBA" id="ARBA00023180"/>
    </source>
</evidence>
<keyword evidence="9 13" id="KW-0560">Oxidoreductase</keyword>
<proteinExistence type="inferred from homology"/>
<keyword evidence="5 13" id="KW-0052">Apoplast</keyword>
<feature type="domain" description="Plastocyanin-like" evidence="16">
    <location>
        <begin position="33"/>
        <end position="147"/>
    </location>
</feature>
<evidence type="ECO:0000256" key="13">
    <source>
        <dbReference type="RuleBase" id="RU361119"/>
    </source>
</evidence>
<comment type="subcellular location">
    <subcellularLocation>
        <location evidence="2 13">Secreted</location>
        <location evidence="2 13">Extracellular space</location>
        <location evidence="2 13">Apoplast</location>
    </subcellularLocation>
</comment>
<evidence type="ECO:0000256" key="1">
    <source>
        <dbReference type="ARBA" id="ARBA00000349"/>
    </source>
</evidence>
<evidence type="ECO:0000313" key="18">
    <source>
        <dbReference type="Proteomes" id="UP001293593"/>
    </source>
</evidence>
<keyword evidence="7 13" id="KW-0479">Metal-binding</keyword>
<evidence type="ECO:0000256" key="9">
    <source>
        <dbReference type="ARBA" id="ARBA00023002"/>
    </source>
</evidence>
<evidence type="ECO:0000256" key="7">
    <source>
        <dbReference type="ARBA" id="ARBA00022723"/>
    </source>
</evidence>
<comment type="catalytic activity">
    <reaction evidence="1 13">
        <text>4 hydroquinone + O2 = 4 benzosemiquinone + 2 H2O</text>
        <dbReference type="Rhea" id="RHEA:11276"/>
        <dbReference type="ChEBI" id="CHEBI:15377"/>
        <dbReference type="ChEBI" id="CHEBI:15379"/>
        <dbReference type="ChEBI" id="CHEBI:17594"/>
        <dbReference type="ChEBI" id="CHEBI:17977"/>
        <dbReference type="EC" id="1.10.3.2"/>
    </reaction>
</comment>
<gene>
    <name evidence="17" type="ORF">QN277_010864</name>
</gene>
<dbReference type="CDD" id="cd13849">
    <property type="entry name" value="CuRO_1_LCC_plant"/>
    <property type="match status" value="1"/>
</dbReference>
<keyword evidence="18" id="KW-1185">Reference proteome</keyword>
<dbReference type="CDD" id="cd13875">
    <property type="entry name" value="CuRO_2_LCC_plant"/>
    <property type="match status" value="1"/>
</dbReference>
<comment type="similarity">
    <text evidence="3 13">Belongs to the multicopper oxidase family.</text>
</comment>
<dbReference type="InterPro" id="IPR034285">
    <property type="entry name" value="CuRO_2_LCC"/>
</dbReference>
<dbReference type="InterPro" id="IPR001117">
    <property type="entry name" value="Cu-oxidase_2nd"/>
</dbReference>
<feature type="domain" description="Plastocyanin-like" evidence="14">
    <location>
        <begin position="158"/>
        <end position="307"/>
    </location>
</feature>
<evidence type="ECO:0000256" key="3">
    <source>
        <dbReference type="ARBA" id="ARBA00010609"/>
    </source>
</evidence>
<dbReference type="CDD" id="cd13897">
    <property type="entry name" value="CuRO_3_LCC_plant"/>
    <property type="match status" value="1"/>
</dbReference>
<dbReference type="GO" id="GO:0005507">
    <property type="term" value="F:copper ion binding"/>
    <property type="evidence" value="ECO:0007669"/>
    <property type="project" value="InterPro"/>
</dbReference>
<comment type="function">
    <text evidence="13">Lignin degradation and detoxification of lignin-derived products.</text>
</comment>
<evidence type="ECO:0000259" key="15">
    <source>
        <dbReference type="Pfam" id="PF07731"/>
    </source>
</evidence>
<evidence type="ECO:0000256" key="5">
    <source>
        <dbReference type="ARBA" id="ARBA00022523"/>
    </source>
</evidence>
<evidence type="ECO:0000259" key="14">
    <source>
        <dbReference type="Pfam" id="PF00394"/>
    </source>
</evidence>
<evidence type="ECO:0000256" key="10">
    <source>
        <dbReference type="ARBA" id="ARBA00023008"/>
    </source>
</evidence>
<dbReference type="Gene3D" id="2.60.40.420">
    <property type="entry name" value="Cupredoxins - blue copper proteins"/>
    <property type="match status" value="3"/>
</dbReference>
<dbReference type="InterPro" id="IPR011706">
    <property type="entry name" value="Cu-oxidase_C"/>
</dbReference>
<reference evidence="17" key="1">
    <citation type="submission" date="2023-10" db="EMBL/GenBank/DDBJ databases">
        <title>Chromosome-level genome of the transformable northern wattle, Acacia crassicarpa.</title>
        <authorList>
            <person name="Massaro I."/>
            <person name="Sinha N.R."/>
            <person name="Poethig S."/>
            <person name="Leichty A.R."/>
        </authorList>
    </citation>
    <scope>NUCLEOTIDE SEQUENCE</scope>
    <source>
        <strain evidence="17">Acra3RX</strain>
        <tissue evidence="17">Leaf</tissue>
    </source>
</reference>
<accession>A0AAE1M862</accession>
<keyword evidence="8 13" id="KW-0677">Repeat</keyword>
<feature type="signal peptide" evidence="13">
    <location>
        <begin position="1"/>
        <end position="23"/>
    </location>
</feature>
<name>A0AAE1M862_9FABA</name>